<comment type="caution">
    <text evidence="1">The sequence shown here is derived from an EMBL/GenBank/DDBJ whole genome shotgun (WGS) entry which is preliminary data.</text>
</comment>
<accession>A0A4R8GYH4</accession>
<dbReference type="EMBL" id="SOEG01000012">
    <property type="protein sequence ID" value="TDX51566.1"/>
    <property type="molecule type" value="Genomic_DNA"/>
</dbReference>
<name>A0A4R8GYH4_9FIRM</name>
<dbReference type="STRING" id="926561.GCA_000379025_00184"/>
<dbReference type="Pfam" id="PF10719">
    <property type="entry name" value="ComFB"/>
    <property type="match status" value="1"/>
</dbReference>
<sequence length="91" mass="10147">MASKNLVEAEVKSMVKELLSEREDLCDCEQCQNDIIALALNNLRPRYAGSENGSVVIDSVDISSTQTKMDVYRVVINAAKAVSERPHHNRE</sequence>
<dbReference type="AlphaFoldDB" id="A0A4R8GYH4"/>
<organism evidence="1 2">
    <name type="scientific">Orenia marismortui</name>
    <dbReference type="NCBI Taxonomy" id="46469"/>
    <lineage>
        <taxon>Bacteria</taxon>
        <taxon>Bacillati</taxon>
        <taxon>Bacillota</taxon>
        <taxon>Clostridia</taxon>
        <taxon>Halanaerobiales</taxon>
        <taxon>Halobacteroidaceae</taxon>
        <taxon>Orenia</taxon>
    </lineage>
</organism>
<evidence type="ECO:0000313" key="2">
    <source>
        <dbReference type="Proteomes" id="UP000295832"/>
    </source>
</evidence>
<dbReference type="RefSeq" id="WP_018247407.1">
    <property type="nucleotide sequence ID" value="NZ_SOEG01000012.1"/>
</dbReference>
<reference evidence="1 2" key="1">
    <citation type="submission" date="2019-03" db="EMBL/GenBank/DDBJ databases">
        <title>Subsurface microbial communities from deep shales in Ohio and West Virginia, USA.</title>
        <authorList>
            <person name="Wrighton K."/>
        </authorList>
    </citation>
    <scope>NUCLEOTIDE SEQUENCE [LARGE SCALE GENOMIC DNA]</scope>
    <source>
        <strain evidence="1 2">MSL 6dP</strain>
    </source>
</reference>
<evidence type="ECO:0000313" key="1">
    <source>
        <dbReference type="EMBL" id="TDX51566.1"/>
    </source>
</evidence>
<proteinExistence type="predicted"/>
<dbReference type="InterPro" id="IPR019657">
    <property type="entry name" value="ComFB"/>
</dbReference>
<keyword evidence="2" id="KW-1185">Reference proteome</keyword>
<protein>
    <submittedName>
        <fullName evidence="1">Competence protein ComFB</fullName>
    </submittedName>
</protein>
<gene>
    <name evidence="1" type="ORF">C7959_11266</name>
</gene>
<dbReference type="Proteomes" id="UP000295832">
    <property type="component" value="Unassembled WGS sequence"/>
</dbReference>